<organism evidence="1 2">
    <name type="scientific">Streptomyces lacrimifluminis</name>
    <dbReference type="NCBI Taxonomy" id="1500077"/>
    <lineage>
        <taxon>Bacteria</taxon>
        <taxon>Bacillati</taxon>
        <taxon>Actinomycetota</taxon>
        <taxon>Actinomycetes</taxon>
        <taxon>Kitasatosporales</taxon>
        <taxon>Streptomycetaceae</taxon>
        <taxon>Streptomyces</taxon>
    </lineage>
</organism>
<protein>
    <recommendedName>
        <fullName evidence="3">Transposase</fullName>
    </recommendedName>
</protein>
<dbReference type="EMBL" id="BMMU01000014">
    <property type="protein sequence ID" value="GGJ42543.1"/>
    <property type="molecule type" value="Genomic_DNA"/>
</dbReference>
<gene>
    <name evidence="1" type="ORF">GCM10012282_44190</name>
</gene>
<accession>A0A917L4J4</accession>
<keyword evidence="2" id="KW-1185">Reference proteome</keyword>
<sequence>MADETLLFIEHTTARGAHPAVPSGRYVIGERLRQLLPCNQLAVPVRDDYAPKRSSSSPWSGRTASVSRLVIVTDKGREPADQQPAAPAGYGFASLKTFRIVTKVRMHPRHATALVRVLLVLTHHQVAHDR</sequence>
<evidence type="ECO:0008006" key="3">
    <source>
        <dbReference type="Google" id="ProtNLM"/>
    </source>
</evidence>
<proteinExistence type="predicted"/>
<dbReference type="Proteomes" id="UP000625682">
    <property type="component" value="Unassembled WGS sequence"/>
</dbReference>
<evidence type="ECO:0000313" key="2">
    <source>
        <dbReference type="Proteomes" id="UP000625682"/>
    </source>
</evidence>
<reference evidence="1" key="1">
    <citation type="journal article" date="2014" name="Int. J. Syst. Evol. Microbiol.">
        <title>Complete genome sequence of Corynebacterium casei LMG S-19264T (=DSM 44701T), isolated from a smear-ripened cheese.</title>
        <authorList>
            <consortium name="US DOE Joint Genome Institute (JGI-PGF)"/>
            <person name="Walter F."/>
            <person name="Albersmeier A."/>
            <person name="Kalinowski J."/>
            <person name="Ruckert C."/>
        </authorList>
    </citation>
    <scope>NUCLEOTIDE SEQUENCE</scope>
    <source>
        <strain evidence="1">CGMCC 4.7272</strain>
    </source>
</reference>
<dbReference type="AlphaFoldDB" id="A0A917L4J4"/>
<name>A0A917L4J4_9ACTN</name>
<comment type="caution">
    <text evidence="1">The sequence shown here is derived from an EMBL/GenBank/DDBJ whole genome shotgun (WGS) entry which is preliminary data.</text>
</comment>
<evidence type="ECO:0000313" key="1">
    <source>
        <dbReference type="EMBL" id="GGJ42543.1"/>
    </source>
</evidence>
<reference evidence="1" key="2">
    <citation type="submission" date="2020-09" db="EMBL/GenBank/DDBJ databases">
        <authorList>
            <person name="Sun Q."/>
            <person name="Zhou Y."/>
        </authorList>
    </citation>
    <scope>NUCLEOTIDE SEQUENCE</scope>
    <source>
        <strain evidence="1">CGMCC 4.7272</strain>
    </source>
</reference>